<dbReference type="EMBL" id="LXQA010098160">
    <property type="protein sequence ID" value="MCI15832.1"/>
    <property type="molecule type" value="Genomic_DNA"/>
</dbReference>
<dbReference type="GO" id="GO:0015031">
    <property type="term" value="P:protein transport"/>
    <property type="evidence" value="ECO:0007669"/>
    <property type="project" value="UniProtKB-KW"/>
</dbReference>
<evidence type="ECO:0000256" key="1">
    <source>
        <dbReference type="ARBA" id="ARBA00010394"/>
    </source>
</evidence>
<evidence type="ECO:0000256" key="4">
    <source>
        <dbReference type="ARBA" id="ARBA00022927"/>
    </source>
</evidence>
<sequence>FFVVKCLLQLLEAAWCLTNIAAGNPEETKALLPALPLLIAHLGEKSSSPVAEQCAWALGNVAGEDEELRNVLLIQGALIPLARMMLPYRRSTVRTAAWALSNLIK</sequence>
<feature type="non-terminal residue" evidence="6">
    <location>
        <position position="1"/>
    </location>
</feature>
<feature type="non-terminal residue" evidence="6">
    <location>
        <position position="105"/>
    </location>
</feature>
<feature type="signal peptide" evidence="5">
    <location>
        <begin position="1"/>
        <end position="22"/>
    </location>
</feature>
<evidence type="ECO:0000256" key="3">
    <source>
        <dbReference type="ARBA" id="ARBA00022737"/>
    </source>
</evidence>
<evidence type="ECO:0000313" key="6">
    <source>
        <dbReference type="EMBL" id="MCI15832.1"/>
    </source>
</evidence>
<dbReference type="PANTHER" id="PTHR23316">
    <property type="entry name" value="IMPORTIN ALPHA"/>
    <property type="match status" value="1"/>
</dbReference>
<keyword evidence="5" id="KW-0732">Signal</keyword>
<keyword evidence="2" id="KW-0813">Transport</keyword>
<dbReference type="Pfam" id="PF13513">
    <property type="entry name" value="HEAT_EZ"/>
    <property type="match status" value="1"/>
</dbReference>
<dbReference type="InterPro" id="IPR000225">
    <property type="entry name" value="Armadillo"/>
</dbReference>
<dbReference type="Pfam" id="PF00514">
    <property type="entry name" value="Arm"/>
    <property type="match status" value="1"/>
</dbReference>
<protein>
    <submittedName>
        <fullName evidence="6">Importin subunit alpha-2-like</fullName>
    </submittedName>
</protein>
<dbReference type="InterPro" id="IPR011989">
    <property type="entry name" value="ARM-like"/>
</dbReference>
<organism evidence="6 7">
    <name type="scientific">Trifolium medium</name>
    <dbReference type="NCBI Taxonomy" id="97028"/>
    <lineage>
        <taxon>Eukaryota</taxon>
        <taxon>Viridiplantae</taxon>
        <taxon>Streptophyta</taxon>
        <taxon>Embryophyta</taxon>
        <taxon>Tracheophyta</taxon>
        <taxon>Spermatophyta</taxon>
        <taxon>Magnoliopsida</taxon>
        <taxon>eudicotyledons</taxon>
        <taxon>Gunneridae</taxon>
        <taxon>Pentapetalae</taxon>
        <taxon>rosids</taxon>
        <taxon>fabids</taxon>
        <taxon>Fabales</taxon>
        <taxon>Fabaceae</taxon>
        <taxon>Papilionoideae</taxon>
        <taxon>50 kb inversion clade</taxon>
        <taxon>NPAAA clade</taxon>
        <taxon>Hologalegina</taxon>
        <taxon>IRL clade</taxon>
        <taxon>Trifolieae</taxon>
        <taxon>Trifolium</taxon>
    </lineage>
</organism>
<dbReference type="SMART" id="SM00185">
    <property type="entry name" value="ARM"/>
    <property type="match status" value="2"/>
</dbReference>
<evidence type="ECO:0000256" key="5">
    <source>
        <dbReference type="SAM" id="SignalP"/>
    </source>
</evidence>
<keyword evidence="3" id="KW-0677">Repeat</keyword>
<dbReference type="SUPFAM" id="SSF48371">
    <property type="entry name" value="ARM repeat"/>
    <property type="match status" value="1"/>
</dbReference>
<accession>A0A392PVZ2</accession>
<proteinExistence type="inferred from homology"/>
<dbReference type="AlphaFoldDB" id="A0A392PVZ2"/>
<evidence type="ECO:0000256" key="2">
    <source>
        <dbReference type="ARBA" id="ARBA00022448"/>
    </source>
</evidence>
<dbReference type="Proteomes" id="UP000265520">
    <property type="component" value="Unassembled WGS sequence"/>
</dbReference>
<comment type="similarity">
    <text evidence="1">Belongs to the importin alpha family.</text>
</comment>
<keyword evidence="7" id="KW-1185">Reference proteome</keyword>
<dbReference type="InterPro" id="IPR016024">
    <property type="entry name" value="ARM-type_fold"/>
</dbReference>
<name>A0A392PVZ2_9FABA</name>
<reference evidence="6 7" key="1">
    <citation type="journal article" date="2018" name="Front. Plant Sci.">
        <title>Red Clover (Trifolium pratense) and Zigzag Clover (T. medium) - A Picture of Genomic Similarities and Differences.</title>
        <authorList>
            <person name="Dluhosova J."/>
            <person name="Istvanek J."/>
            <person name="Nedelnik J."/>
            <person name="Repkova J."/>
        </authorList>
    </citation>
    <scope>NUCLEOTIDE SEQUENCE [LARGE SCALE GENOMIC DNA]</scope>
    <source>
        <strain evidence="7">cv. 10/8</strain>
        <tissue evidence="6">Leaf</tissue>
    </source>
</reference>
<feature type="chain" id="PRO_5017282298" evidence="5">
    <location>
        <begin position="23"/>
        <end position="105"/>
    </location>
</feature>
<comment type="caution">
    <text evidence="6">The sequence shown here is derived from an EMBL/GenBank/DDBJ whole genome shotgun (WGS) entry which is preliminary data.</text>
</comment>
<keyword evidence="4" id="KW-0653">Protein transport</keyword>
<dbReference type="Gene3D" id="1.25.10.10">
    <property type="entry name" value="Leucine-rich Repeat Variant"/>
    <property type="match status" value="1"/>
</dbReference>
<evidence type="ECO:0000313" key="7">
    <source>
        <dbReference type="Proteomes" id="UP000265520"/>
    </source>
</evidence>